<gene>
    <name evidence="8" type="ORF">NEA10_04100</name>
</gene>
<evidence type="ECO:0000259" key="7">
    <source>
        <dbReference type="Pfam" id="PF03711"/>
    </source>
</evidence>
<dbReference type="Gene3D" id="3.40.640.10">
    <property type="entry name" value="Type I PLP-dependent aspartate aminotransferase-like (Major domain)"/>
    <property type="match status" value="1"/>
</dbReference>
<protein>
    <submittedName>
        <fullName evidence="8">Aminotransferase class I/II-fold pyridoxal phosphate-dependent enzyme</fullName>
    </submittedName>
</protein>
<dbReference type="Pfam" id="PF03711">
    <property type="entry name" value="OKR_DC_1_C"/>
    <property type="match status" value="1"/>
</dbReference>
<dbReference type="InterPro" id="IPR036633">
    <property type="entry name" value="Prn/Lys/Arg_de-COase_C_sf"/>
</dbReference>
<dbReference type="InterPro" id="IPR000310">
    <property type="entry name" value="Orn/Lys/Arg_deCO2ase_major_dom"/>
</dbReference>
<keyword evidence="4" id="KW-0663">Pyridoxal phosphate</keyword>
<evidence type="ECO:0000256" key="1">
    <source>
        <dbReference type="ARBA" id="ARBA00001933"/>
    </source>
</evidence>
<dbReference type="InterPro" id="IPR052357">
    <property type="entry name" value="Orn_Lys_Arg_decarboxylase-I"/>
</dbReference>
<organism evidence="8 9">
    <name type="scientific">Phormidium yuhuli AB48</name>
    <dbReference type="NCBI Taxonomy" id="2940671"/>
    <lineage>
        <taxon>Bacteria</taxon>
        <taxon>Bacillati</taxon>
        <taxon>Cyanobacteriota</taxon>
        <taxon>Cyanophyceae</taxon>
        <taxon>Oscillatoriophycideae</taxon>
        <taxon>Oscillatoriales</taxon>
        <taxon>Oscillatoriaceae</taxon>
        <taxon>Phormidium</taxon>
        <taxon>Phormidium yuhuli</taxon>
    </lineage>
</organism>
<evidence type="ECO:0000256" key="4">
    <source>
        <dbReference type="ARBA" id="ARBA00022898"/>
    </source>
</evidence>
<reference evidence="8" key="1">
    <citation type="submission" date="2022-06" db="EMBL/GenBank/DDBJ databases">
        <title>Genome sequence of Phormidium yuhuli AB48 isolated from an industrial photobioreactor environment.</title>
        <authorList>
            <person name="Qiu Y."/>
            <person name="Noonan A.J.C."/>
            <person name="Dofher K."/>
            <person name="Koch M."/>
            <person name="Kieft B."/>
            <person name="Lin X."/>
            <person name="Ziels R.M."/>
            <person name="Hallam S.J."/>
        </authorList>
    </citation>
    <scope>NUCLEOTIDE SEQUENCE</scope>
    <source>
        <strain evidence="8">AB48</strain>
    </source>
</reference>
<comment type="similarity">
    <text evidence="2">Belongs to the Orn/Lys/Arg decarboxylase class-I family.</text>
</comment>
<keyword evidence="8" id="KW-0032">Aminotransferase</keyword>
<keyword evidence="8" id="KW-0808">Transferase</keyword>
<evidence type="ECO:0000256" key="2">
    <source>
        <dbReference type="ARBA" id="ARBA00010671"/>
    </source>
</evidence>
<dbReference type="PANTHER" id="PTHR43277">
    <property type="entry name" value="ARGININE DECARBOXYLASE"/>
    <property type="match status" value="1"/>
</dbReference>
<feature type="domain" description="Orn/Lys/Arg decarboxylases family 1 pyridoxal-P attachment site" evidence="6">
    <location>
        <begin position="10"/>
        <end position="305"/>
    </location>
</feature>
<keyword evidence="3" id="KW-0210">Decarboxylase</keyword>
<evidence type="ECO:0000259" key="6">
    <source>
        <dbReference type="Pfam" id="PF01276"/>
    </source>
</evidence>
<dbReference type="RefSeq" id="WP_252663946.1">
    <property type="nucleotide sequence ID" value="NZ_CP098611.1"/>
</dbReference>
<evidence type="ECO:0000313" key="9">
    <source>
        <dbReference type="Proteomes" id="UP001056708"/>
    </source>
</evidence>
<dbReference type="Gene3D" id="3.90.100.10">
    <property type="entry name" value="Orn/Lys/Arg decarboxylase, C-terminal domain"/>
    <property type="match status" value="1"/>
</dbReference>
<evidence type="ECO:0000256" key="5">
    <source>
        <dbReference type="ARBA" id="ARBA00023239"/>
    </source>
</evidence>
<sequence length="477" mass="51123">MTNWPVQSRTPFLDALKTQANAPQTPFYFPGHKRGGGIAEPLKDWLGDAVFQGDLPELPKLDNLFQPQGPLRDAQDLAAAAFGAQQTWFLTNGSTAGVMAAILATCHPGEKLALARNSHQCAIAGLILAGVEPVFIQPEYDATWDIALRVSPEALETTLNQHSDIKAVLVVSPTYHGVCSDIAPLADCCHRHQIPLIVDEAHGAHLGFHPQLPPSALQSHADLVIQSTHKSLTALSQGAMLHSQGDRISRQRLQASLPLVQSTSPNSLILASLDMARQQIATQGHQHLQACLDLAQQVRSHLSQLPAVALSPHADDPTRLTLRLGQQSGYHLDEQLAADFGVLCELPQQHHLTFALTIGNHPIHGEELLQAITQLAQAAPTPAPLALSPLPPLPPMSLTPRQAHFAPKETLPRHQALGRISGELICPYPPGIPLLIPGERITESALTQLSSTLAAGGLLTGCQDITGEHLQVIARTS</sequence>
<dbReference type="GO" id="GO:0008483">
    <property type="term" value="F:transaminase activity"/>
    <property type="evidence" value="ECO:0007669"/>
    <property type="project" value="UniProtKB-KW"/>
</dbReference>
<dbReference type="CDD" id="cd00615">
    <property type="entry name" value="Orn_deC_like"/>
    <property type="match status" value="1"/>
</dbReference>
<name>A0ABY5ARS9_9CYAN</name>
<dbReference type="Proteomes" id="UP001056708">
    <property type="component" value="Chromosome"/>
</dbReference>
<dbReference type="InterPro" id="IPR008286">
    <property type="entry name" value="Prn/Lys/Arg_de-COase_C"/>
</dbReference>
<dbReference type="Pfam" id="PF01276">
    <property type="entry name" value="OKR_DC_1"/>
    <property type="match status" value="1"/>
</dbReference>
<dbReference type="EMBL" id="CP098611">
    <property type="protein sequence ID" value="USR91919.1"/>
    <property type="molecule type" value="Genomic_DNA"/>
</dbReference>
<dbReference type="InterPro" id="IPR015424">
    <property type="entry name" value="PyrdxlP-dep_Trfase"/>
</dbReference>
<dbReference type="InterPro" id="IPR015421">
    <property type="entry name" value="PyrdxlP-dep_Trfase_major"/>
</dbReference>
<evidence type="ECO:0000313" key="8">
    <source>
        <dbReference type="EMBL" id="USR91919.1"/>
    </source>
</evidence>
<accession>A0ABY5ARS9</accession>
<keyword evidence="9" id="KW-1185">Reference proteome</keyword>
<evidence type="ECO:0000256" key="3">
    <source>
        <dbReference type="ARBA" id="ARBA00022793"/>
    </source>
</evidence>
<proteinExistence type="inferred from homology"/>
<feature type="domain" description="Orn/Lys/Arg decarboxylase C-terminal" evidence="7">
    <location>
        <begin position="397"/>
        <end position="446"/>
    </location>
</feature>
<dbReference type="SUPFAM" id="SSF55904">
    <property type="entry name" value="Ornithine decarboxylase C-terminal domain"/>
    <property type="match status" value="1"/>
</dbReference>
<keyword evidence="5" id="KW-0456">Lyase</keyword>
<dbReference type="SUPFAM" id="SSF53383">
    <property type="entry name" value="PLP-dependent transferases"/>
    <property type="match status" value="1"/>
</dbReference>
<dbReference type="PANTHER" id="PTHR43277:SF4">
    <property type="entry name" value="ARGININE DECARBOXYLASE"/>
    <property type="match status" value="1"/>
</dbReference>
<comment type="cofactor">
    <cofactor evidence="1">
        <name>pyridoxal 5'-phosphate</name>
        <dbReference type="ChEBI" id="CHEBI:597326"/>
    </cofactor>
</comment>